<reference evidence="1 2" key="1">
    <citation type="submission" date="2021-03" db="EMBL/GenBank/DDBJ databases">
        <title>Whole Genome Sequencing of Mycobacterium tuberculosis clinical isolates from Arunachal Pradesh, India.</title>
        <authorList>
            <person name="Singh S."/>
            <person name="Mudliar S.R."/>
            <person name="Kulsum U."/>
            <person name="Rufai S.B."/>
            <person name="Singh P.K."/>
            <person name="Umpo M."/>
            <person name="Nyori M."/>
        </authorList>
    </citation>
    <scope>NUCLEOTIDE SEQUENCE [LARGE SCALE GENOMIC DNA]</scope>
    <source>
        <strain evidence="1 2">OMICS/BPL/0142/20/SP</strain>
    </source>
</reference>
<dbReference type="Gene3D" id="3.40.50.720">
    <property type="entry name" value="NAD(P)-binding Rossmann-like Domain"/>
    <property type="match status" value="1"/>
</dbReference>
<dbReference type="AlphaFoldDB" id="A0ABD4Q4T0"/>
<feature type="non-terminal residue" evidence="1">
    <location>
        <position position="1"/>
    </location>
</feature>
<evidence type="ECO:0000313" key="2">
    <source>
        <dbReference type="Proteomes" id="UP000671119"/>
    </source>
</evidence>
<proteinExistence type="predicted"/>
<dbReference type="Gene3D" id="3.90.180.10">
    <property type="entry name" value="Medium-chain alcohol dehydrogenases, catalytic domain"/>
    <property type="match status" value="1"/>
</dbReference>
<feature type="non-terminal residue" evidence="1">
    <location>
        <position position="86"/>
    </location>
</feature>
<dbReference type="Proteomes" id="UP000671119">
    <property type="component" value="Unassembled WGS sequence"/>
</dbReference>
<organism evidence="1 2">
    <name type="scientific">Mycobacterium tuberculosis</name>
    <dbReference type="NCBI Taxonomy" id="1773"/>
    <lineage>
        <taxon>Bacteria</taxon>
        <taxon>Bacillati</taxon>
        <taxon>Actinomycetota</taxon>
        <taxon>Actinomycetes</taxon>
        <taxon>Mycobacteriales</taxon>
        <taxon>Mycobacteriaceae</taxon>
        <taxon>Mycobacterium</taxon>
        <taxon>Mycobacterium tuberculosis complex</taxon>
    </lineage>
</organism>
<protein>
    <submittedName>
        <fullName evidence="1">Uncharacterized protein</fullName>
    </submittedName>
</protein>
<sequence length="86" mass="9900">EMMVNLVTPRGHIATIVAFNSQQDLNLLNSKSVTFTHEFMFSRPLHHTDDVIKHHEYLKDITEKVEQGYYQPTTTKVIDGLDVDSL</sequence>
<gene>
    <name evidence="1" type="ORF">J8J21_21575</name>
</gene>
<accession>A0ABD4Q4T0</accession>
<evidence type="ECO:0000313" key="1">
    <source>
        <dbReference type="EMBL" id="MBP0685638.1"/>
    </source>
</evidence>
<name>A0ABD4Q4T0_MYCTX</name>
<comment type="caution">
    <text evidence="1">The sequence shown here is derived from an EMBL/GenBank/DDBJ whole genome shotgun (WGS) entry which is preliminary data.</text>
</comment>
<dbReference type="EMBL" id="JAGIZI010000358">
    <property type="protein sequence ID" value="MBP0685638.1"/>
    <property type="molecule type" value="Genomic_DNA"/>
</dbReference>